<protein>
    <recommendedName>
        <fullName evidence="5">Membrane associated protein</fullName>
    </recommendedName>
</protein>
<organism evidence="3 4">
    <name type="scientific">Bifidobacterium tissieri</name>
    <dbReference type="NCBI Taxonomy" id="1630162"/>
    <lineage>
        <taxon>Bacteria</taxon>
        <taxon>Bacillati</taxon>
        <taxon>Actinomycetota</taxon>
        <taxon>Actinomycetes</taxon>
        <taxon>Bifidobacteriales</taxon>
        <taxon>Bifidobacteriaceae</taxon>
        <taxon>Bifidobacterium</taxon>
    </lineage>
</organism>
<feature type="region of interest" description="Disordered" evidence="1">
    <location>
        <begin position="1"/>
        <end position="28"/>
    </location>
</feature>
<keyword evidence="2" id="KW-1133">Transmembrane helix</keyword>
<evidence type="ECO:0008006" key="5">
    <source>
        <dbReference type="Google" id="ProtNLM"/>
    </source>
</evidence>
<dbReference type="Proteomes" id="UP000412028">
    <property type="component" value="Unassembled WGS sequence"/>
</dbReference>
<dbReference type="AlphaFoldDB" id="A0A5N0A078"/>
<keyword evidence="2" id="KW-0472">Membrane</keyword>
<comment type="caution">
    <text evidence="3">The sequence shown here is derived from an EMBL/GenBank/DDBJ whole genome shotgun (WGS) entry which is preliminary data.</text>
</comment>
<dbReference type="EMBL" id="RZUI01000002">
    <property type="protein sequence ID" value="KAA8831565.1"/>
    <property type="molecule type" value="Genomic_DNA"/>
</dbReference>
<feature type="transmembrane region" description="Helical" evidence="2">
    <location>
        <begin position="118"/>
        <end position="137"/>
    </location>
</feature>
<name>A0A5N0A078_9BIFI</name>
<reference evidence="3 4" key="1">
    <citation type="journal article" date="2019" name="Syst. Appl. Microbiol.">
        <title>Characterization of Bifidobacterium species in feaces of the Egyptian fruit bat: Description of B. vespertilionis sp. nov. and B. rousetti sp. nov.</title>
        <authorList>
            <person name="Modesto M."/>
            <person name="Satti M."/>
            <person name="Watanabe K."/>
            <person name="Puglisi E."/>
            <person name="Morelli L."/>
            <person name="Huang C.-H."/>
            <person name="Liou J.-S."/>
            <person name="Miyashita M."/>
            <person name="Tamura T."/>
            <person name="Saito S."/>
            <person name="Mori K."/>
            <person name="Huang L."/>
            <person name="Sciavilla P."/>
            <person name="Sandri C."/>
            <person name="Spiezio C."/>
            <person name="Vitali F."/>
            <person name="Cavalieri D."/>
            <person name="Perpetuini G."/>
            <person name="Tofalo R."/>
            <person name="Bonetti A."/>
            <person name="Arita M."/>
            <person name="Mattarelli P."/>
        </authorList>
    </citation>
    <scope>NUCLEOTIDE SEQUENCE [LARGE SCALE GENOMIC DNA]</scope>
    <source>
        <strain evidence="3 4">RST7</strain>
    </source>
</reference>
<accession>A0A5N0A078</accession>
<evidence type="ECO:0000313" key="3">
    <source>
        <dbReference type="EMBL" id="KAA8831565.1"/>
    </source>
</evidence>
<dbReference type="RefSeq" id="WP_150380742.1">
    <property type="nucleotide sequence ID" value="NZ_RZUI01000002.1"/>
</dbReference>
<sequence>MTGNKNSNENRSSSSDGSANGSDGVDAAWEEFVSSHQDELHDVERSRTARKFDKAARKAEKQAQLSIDDLKPEAFARAAGPRDFEGRSWLDTDDVLDNDDSSFVPPNPSIGSVRKSTMLFVSLLVIGVITLTVSILIPALSAWLGTVGGVMTLIGAAGMFAQHKGHTETRTDMFDDGARV</sequence>
<dbReference type="OrthoDB" id="3232424at2"/>
<evidence type="ECO:0000313" key="4">
    <source>
        <dbReference type="Proteomes" id="UP000412028"/>
    </source>
</evidence>
<keyword evidence="2" id="KW-0812">Transmembrane</keyword>
<evidence type="ECO:0000256" key="1">
    <source>
        <dbReference type="SAM" id="MobiDB-lite"/>
    </source>
</evidence>
<feature type="compositionally biased region" description="Low complexity" evidence="1">
    <location>
        <begin position="7"/>
        <end position="27"/>
    </location>
</feature>
<feature type="transmembrane region" description="Helical" evidence="2">
    <location>
        <begin position="143"/>
        <end position="161"/>
    </location>
</feature>
<proteinExistence type="predicted"/>
<evidence type="ECO:0000256" key="2">
    <source>
        <dbReference type="SAM" id="Phobius"/>
    </source>
</evidence>
<gene>
    <name evidence="3" type="ORF">EMO89_02230</name>
</gene>